<dbReference type="Gene3D" id="1.20.144.10">
    <property type="entry name" value="Phosphatidic acid phosphatase type 2/haloperoxidase"/>
    <property type="match status" value="2"/>
</dbReference>
<feature type="transmembrane region" description="Helical" evidence="1">
    <location>
        <begin position="91"/>
        <end position="112"/>
    </location>
</feature>
<feature type="transmembrane region" description="Helical" evidence="1">
    <location>
        <begin position="161"/>
        <end position="181"/>
    </location>
</feature>
<dbReference type="InterPro" id="IPR000326">
    <property type="entry name" value="PAP2/HPO"/>
</dbReference>
<name>A0A7H9EIN2_9LACO</name>
<feature type="transmembrane region" description="Helical" evidence="1">
    <location>
        <begin position="187"/>
        <end position="207"/>
    </location>
</feature>
<dbReference type="PANTHER" id="PTHR14969">
    <property type="entry name" value="SPHINGOSINE-1-PHOSPHATE PHOSPHOHYDROLASE"/>
    <property type="match status" value="1"/>
</dbReference>
<evidence type="ECO:0000313" key="4">
    <source>
        <dbReference type="Proteomes" id="UP000510886"/>
    </source>
</evidence>
<dbReference type="PANTHER" id="PTHR14969:SF13">
    <property type="entry name" value="AT30094P"/>
    <property type="match status" value="1"/>
</dbReference>
<feature type="transmembrane region" description="Helical" evidence="1">
    <location>
        <begin position="132"/>
        <end position="149"/>
    </location>
</feature>
<sequence>MFDYRNKRRYHLVWLVIYTILFGWLTFLVARHSPVITALDRTIQGWLIPFTNPQVTKVIVFLTNLGSPTMGVILGLIVCITLLLLHNRATFLWGAVFLISGNLINSVVKHIVHRTRPSDKLVPQGGFSYPSGHTLSTGLLVMLLLALIVSQIHNRAVHDLLVCLGYLWIVVIALTRIYLHVHFPSDTIGAGLLLGIIWNVTLLCYPYHQFQ</sequence>
<evidence type="ECO:0000313" key="3">
    <source>
        <dbReference type="EMBL" id="QLL77309.1"/>
    </source>
</evidence>
<dbReference type="RefSeq" id="WP_180849160.1">
    <property type="nucleotide sequence ID" value="NZ_CP047418.1"/>
</dbReference>
<keyword evidence="1" id="KW-0812">Transmembrane</keyword>
<dbReference type="SMART" id="SM00014">
    <property type="entry name" value="acidPPc"/>
    <property type="match status" value="1"/>
</dbReference>
<organism evidence="3 4">
    <name type="scientific">Ligilactobacillus saerimneri</name>
    <dbReference type="NCBI Taxonomy" id="228229"/>
    <lineage>
        <taxon>Bacteria</taxon>
        <taxon>Bacillati</taxon>
        <taxon>Bacillota</taxon>
        <taxon>Bacilli</taxon>
        <taxon>Lactobacillales</taxon>
        <taxon>Lactobacillaceae</taxon>
        <taxon>Ligilactobacillus</taxon>
    </lineage>
</organism>
<dbReference type="KEGG" id="lsw:GTO87_00870"/>
<evidence type="ECO:0000256" key="1">
    <source>
        <dbReference type="SAM" id="Phobius"/>
    </source>
</evidence>
<feature type="domain" description="Phosphatidic acid phosphatase type 2/haloperoxidase" evidence="2">
    <location>
        <begin position="92"/>
        <end position="203"/>
    </location>
</feature>
<dbReference type="AlphaFoldDB" id="A0A7H9EIN2"/>
<proteinExistence type="predicted"/>
<dbReference type="Proteomes" id="UP000510886">
    <property type="component" value="Chromosome"/>
</dbReference>
<reference evidence="3 4" key="1">
    <citation type="submission" date="2020-01" db="EMBL/GenBank/DDBJ databases">
        <title>Complete and circular genome sequences of six lactobacillus isolates from horses.</title>
        <authorList>
            <person name="Hassan H.M."/>
        </authorList>
    </citation>
    <scope>NUCLEOTIDE SEQUENCE [LARGE SCALE GENOMIC DNA]</scope>
    <source>
        <strain evidence="3 4">1A</strain>
    </source>
</reference>
<dbReference type="SUPFAM" id="SSF48317">
    <property type="entry name" value="Acid phosphatase/Vanadium-dependent haloperoxidase"/>
    <property type="match status" value="1"/>
</dbReference>
<dbReference type="InterPro" id="IPR036938">
    <property type="entry name" value="PAP2/HPO_sf"/>
</dbReference>
<feature type="transmembrane region" description="Helical" evidence="1">
    <location>
        <begin position="12"/>
        <end position="30"/>
    </location>
</feature>
<protein>
    <submittedName>
        <fullName evidence="3">Phosphatase PAP2 family protein</fullName>
    </submittedName>
</protein>
<dbReference type="CDD" id="cd03392">
    <property type="entry name" value="PAP2_like_2"/>
    <property type="match status" value="1"/>
</dbReference>
<evidence type="ECO:0000259" key="2">
    <source>
        <dbReference type="SMART" id="SM00014"/>
    </source>
</evidence>
<feature type="transmembrane region" description="Helical" evidence="1">
    <location>
        <begin position="58"/>
        <end position="84"/>
    </location>
</feature>
<keyword evidence="1" id="KW-1133">Transmembrane helix</keyword>
<keyword evidence="1" id="KW-0472">Membrane</keyword>
<dbReference type="Pfam" id="PF01569">
    <property type="entry name" value="PAP2"/>
    <property type="match status" value="1"/>
</dbReference>
<gene>
    <name evidence="3" type="ORF">GTO87_00870</name>
</gene>
<accession>A0A7H9EIN2</accession>
<dbReference type="EMBL" id="CP047418">
    <property type="protein sequence ID" value="QLL77309.1"/>
    <property type="molecule type" value="Genomic_DNA"/>
</dbReference>